<evidence type="ECO:0000256" key="1">
    <source>
        <dbReference type="SAM" id="MobiDB-lite"/>
    </source>
</evidence>
<evidence type="ECO:0000313" key="3">
    <source>
        <dbReference type="Proteomes" id="UP001152320"/>
    </source>
</evidence>
<proteinExistence type="predicted"/>
<name>A0A9Q1CUD0_HOLLE</name>
<feature type="compositionally biased region" description="Polar residues" evidence="1">
    <location>
        <begin position="96"/>
        <end position="108"/>
    </location>
</feature>
<dbReference type="Proteomes" id="UP001152320">
    <property type="component" value="Chromosome 1"/>
</dbReference>
<reference evidence="2" key="1">
    <citation type="submission" date="2021-10" db="EMBL/GenBank/DDBJ databases">
        <title>Tropical sea cucumber genome reveals ecological adaptation and Cuvierian tubules defense mechanism.</title>
        <authorList>
            <person name="Chen T."/>
        </authorList>
    </citation>
    <scope>NUCLEOTIDE SEQUENCE</scope>
    <source>
        <strain evidence="2">Nanhai2018</strain>
        <tissue evidence="2">Muscle</tissue>
    </source>
</reference>
<feature type="compositionally biased region" description="Basic and acidic residues" evidence="1">
    <location>
        <begin position="178"/>
        <end position="204"/>
    </location>
</feature>
<feature type="compositionally biased region" description="Polar residues" evidence="1">
    <location>
        <begin position="342"/>
        <end position="360"/>
    </location>
</feature>
<comment type="caution">
    <text evidence="2">The sequence shown here is derived from an EMBL/GenBank/DDBJ whole genome shotgun (WGS) entry which is preliminary data.</text>
</comment>
<feature type="region of interest" description="Disordered" evidence="1">
    <location>
        <begin position="177"/>
        <end position="206"/>
    </location>
</feature>
<feature type="compositionally biased region" description="Basic and acidic residues" evidence="1">
    <location>
        <begin position="109"/>
        <end position="121"/>
    </location>
</feature>
<feature type="compositionally biased region" description="Basic and acidic residues" evidence="1">
    <location>
        <begin position="311"/>
        <end position="327"/>
    </location>
</feature>
<sequence length="360" mass="40774">MHCELTNSWLLSVVAYFKMHSCYDNCSQTSQTRRSSTLCPKKLKRVQVDMERADNHAVNTTGNSQQNLISGTSKNWKDRVKFWKNTKTDTNKQKESQVNSIQLDQTPDTNRKDENQDIKKYDQTQDIHLVLDRNGEESSLAISNQVETISVSGNQVEETPGTSSSWKDRVKFWTNRNRKPDIDKENQTQEDNNGEKLTPDRSGEELTPVNYNQLDQTAAEILAPLLAEQLAPLIVRNDIVLVPVSKDKAGDIVRNDIILVPVNKDKAEGIAGLAELFQDGFIPSLDDKTRRWLAREPECVETWEKYLKVSRRGPKDKPKTCQVHEEIGIPTGNTVNADGRSNKGQVIQKNPSNENNESRA</sequence>
<protein>
    <submittedName>
        <fullName evidence="2">Uncharacterized protein</fullName>
    </submittedName>
</protein>
<dbReference type="EMBL" id="JAIZAY010000001">
    <property type="protein sequence ID" value="KAJ8051215.1"/>
    <property type="molecule type" value="Genomic_DNA"/>
</dbReference>
<organism evidence="2 3">
    <name type="scientific">Holothuria leucospilota</name>
    <name type="common">Black long sea cucumber</name>
    <name type="synonym">Mertensiothuria leucospilota</name>
    <dbReference type="NCBI Taxonomy" id="206669"/>
    <lineage>
        <taxon>Eukaryota</taxon>
        <taxon>Metazoa</taxon>
        <taxon>Echinodermata</taxon>
        <taxon>Eleutherozoa</taxon>
        <taxon>Echinozoa</taxon>
        <taxon>Holothuroidea</taxon>
        <taxon>Aspidochirotacea</taxon>
        <taxon>Aspidochirotida</taxon>
        <taxon>Holothuriidae</taxon>
        <taxon>Holothuria</taxon>
    </lineage>
</organism>
<feature type="region of interest" description="Disordered" evidence="1">
    <location>
        <begin position="311"/>
        <end position="360"/>
    </location>
</feature>
<evidence type="ECO:0000313" key="2">
    <source>
        <dbReference type="EMBL" id="KAJ8051215.1"/>
    </source>
</evidence>
<accession>A0A9Q1CUD0</accession>
<dbReference type="AlphaFoldDB" id="A0A9Q1CUD0"/>
<gene>
    <name evidence="2" type="ORF">HOLleu_04698</name>
</gene>
<feature type="region of interest" description="Disordered" evidence="1">
    <location>
        <begin position="87"/>
        <end position="121"/>
    </location>
</feature>
<keyword evidence="3" id="KW-1185">Reference proteome</keyword>